<gene>
    <name evidence="1" type="ORF">CYCCA115_LOCUS21591</name>
</gene>
<proteinExistence type="predicted"/>
<keyword evidence="2" id="KW-1185">Reference proteome</keyword>
<reference evidence="1" key="1">
    <citation type="submission" date="2023-08" db="EMBL/GenBank/DDBJ databases">
        <authorList>
            <person name="Audoor S."/>
            <person name="Bilcke G."/>
        </authorList>
    </citation>
    <scope>NUCLEOTIDE SEQUENCE</scope>
</reference>
<evidence type="ECO:0000313" key="1">
    <source>
        <dbReference type="EMBL" id="CAJ1966007.1"/>
    </source>
</evidence>
<dbReference type="EMBL" id="CAKOGP040002247">
    <property type="protein sequence ID" value="CAJ1966007.1"/>
    <property type="molecule type" value="Genomic_DNA"/>
</dbReference>
<protein>
    <submittedName>
        <fullName evidence="1">Uncharacterized protein</fullName>
    </submittedName>
</protein>
<name>A0AAD2G838_9STRA</name>
<comment type="caution">
    <text evidence="1">The sequence shown here is derived from an EMBL/GenBank/DDBJ whole genome shotgun (WGS) entry which is preliminary data.</text>
</comment>
<dbReference type="AlphaFoldDB" id="A0AAD2G838"/>
<accession>A0AAD2G838</accession>
<evidence type="ECO:0000313" key="2">
    <source>
        <dbReference type="Proteomes" id="UP001295423"/>
    </source>
</evidence>
<dbReference type="Proteomes" id="UP001295423">
    <property type="component" value="Unassembled WGS sequence"/>
</dbReference>
<sequence length="316" mass="36415">MSLIVALPLTMNHEEPIITVADQITSSGTTTATTTSSSTSPLDQNFLTMPLWGGKQVDDDELSLFDDIHHQFSAINLIDNSKDDDNTKTKSIAQVKREEQESKMRREMTKLLEMCLRTQDNKNDMKPSKSRDSLRKLASMLEQRLYQSAISFESYCDLQTLESRMRVVLYQLRNQREQKKRQETSRISQKRSQVLQQIMGAQEYARAEWLIYEIHQRKTTLAGQSCGQCRQLPNGSLLCPLPLPRGGGRRKTTTQPLASFGEHLPTPVKNLFFRTPLLDVFGKYPVDRILKLPNHQLQRLMDQAERHMEEFDAWNI</sequence>
<organism evidence="1 2">
    <name type="scientific">Cylindrotheca closterium</name>
    <dbReference type="NCBI Taxonomy" id="2856"/>
    <lineage>
        <taxon>Eukaryota</taxon>
        <taxon>Sar</taxon>
        <taxon>Stramenopiles</taxon>
        <taxon>Ochrophyta</taxon>
        <taxon>Bacillariophyta</taxon>
        <taxon>Bacillariophyceae</taxon>
        <taxon>Bacillariophycidae</taxon>
        <taxon>Bacillariales</taxon>
        <taxon>Bacillariaceae</taxon>
        <taxon>Cylindrotheca</taxon>
    </lineage>
</organism>